<reference evidence="2" key="1">
    <citation type="submission" date="2014-09" db="EMBL/GenBank/DDBJ databases">
        <authorList>
            <person name="Magalhaes I.L.F."/>
            <person name="Oliveira U."/>
            <person name="Santos F.R."/>
            <person name="Vidigal T.H.D.A."/>
            <person name="Brescovit A.D."/>
            <person name="Santos A.J."/>
        </authorList>
    </citation>
    <scope>NUCLEOTIDE SEQUENCE</scope>
    <source>
        <tissue evidence="2">Shoot tissue taken approximately 20 cm above the soil surface</tissue>
    </source>
</reference>
<protein>
    <submittedName>
        <fullName evidence="2">Uncharacterized protein</fullName>
    </submittedName>
</protein>
<sequence>MVLEYNRILDSPWESGVSCSQSAPHQTQLGSLKLIPWASRPRMRSRSNREKRHPQKNVIRQWKD</sequence>
<dbReference type="AlphaFoldDB" id="A0A0A9EUZ8"/>
<reference evidence="2" key="2">
    <citation type="journal article" date="2015" name="Data Brief">
        <title>Shoot transcriptome of the giant reed, Arundo donax.</title>
        <authorList>
            <person name="Barrero R.A."/>
            <person name="Guerrero F.D."/>
            <person name="Moolhuijzen P."/>
            <person name="Goolsby J.A."/>
            <person name="Tidwell J."/>
            <person name="Bellgard S.E."/>
            <person name="Bellgard M.I."/>
        </authorList>
    </citation>
    <scope>NUCLEOTIDE SEQUENCE</scope>
    <source>
        <tissue evidence="2">Shoot tissue taken approximately 20 cm above the soil surface</tissue>
    </source>
</reference>
<feature type="compositionally biased region" description="Basic residues" evidence="1">
    <location>
        <begin position="41"/>
        <end position="55"/>
    </location>
</feature>
<name>A0A0A9EUZ8_ARUDO</name>
<feature type="region of interest" description="Disordered" evidence="1">
    <location>
        <begin position="40"/>
        <end position="64"/>
    </location>
</feature>
<evidence type="ECO:0000256" key="1">
    <source>
        <dbReference type="SAM" id="MobiDB-lite"/>
    </source>
</evidence>
<organism evidence="2">
    <name type="scientific">Arundo donax</name>
    <name type="common">Giant reed</name>
    <name type="synonym">Donax arundinaceus</name>
    <dbReference type="NCBI Taxonomy" id="35708"/>
    <lineage>
        <taxon>Eukaryota</taxon>
        <taxon>Viridiplantae</taxon>
        <taxon>Streptophyta</taxon>
        <taxon>Embryophyta</taxon>
        <taxon>Tracheophyta</taxon>
        <taxon>Spermatophyta</taxon>
        <taxon>Magnoliopsida</taxon>
        <taxon>Liliopsida</taxon>
        <taxon>Poales</taxon>
        <taxon>Poaceae</taxon>
        <taxon>PACMAD clade</taxon>
        <taxon>Arundinoideae</taxon>
        <taxon>Arundineae</taxon>
        <taxon>Arundo</taxon>
    </lineage>
</organism>
<proteinExistence type="predicted"/>
<dbReference type="EMBL" id="GBRH01198023">
    <property type="protein sequence ID" value="JAD99872.1"/>
    <property type="molecule type" value="Transcribed_RNA"/>
</dbReference>
<accession>A0A0A9EUZ8</accession>
<evidence type="ECO:0000313" key="2">
    <source>
        <dbReference type="EMBL" id="JAD99872.1"/>
    </source>
</evidence>